<feature type="compositionally biased region" description="Polar residues" evidence="1">
    <location>
        <begin position="102"/>
        <end position="112"/>
    </location>
</feature>
<feature type="compositionally biased region" description="Polar residues" evidence="1">
    <location>
        <begin position="36"/>
        <end position="51"/>
    </location>
</feature>
<dbReference type="RefSeq" id="XP_037159163.1">
    <property type="nucleotide sequence ID" value="XM_037313985.1"/>
</dbReference>
<evidence type="ECO:0000313" key="2">
    <source>
        <dbReference type="EMBL" id="KAF6227672.1"/>
    </source>
</evidence>
<feature type="compositionally biased region" description="Low complexity" evidence="1">
    <location>
        <begin position="113"/>
        <end position="125"/>
    </location>
</feature>
<sequence length="370" mass="40589">MEWTLRADLLILQSSQASVAELDSSLPDSDEADSSGRLTGSSARSESTTSFPPGRWARPSNLHQVFDRTGAPLTPSWTVLADRPSDTTTLTSSTTPDDDLTNDAQTHSLTSNASIPPHSSAPIPSRTAPISVNTSTPVLGPSAALYPKPSPNSSLGIIDTDAWIHEIFSSAEGRPYDRDWTSKHNVSEDILMEVPSKHKIKPPRQTRCRGGKATRTYRFLPAEPMRGICAHSSGVPRHSLLNARSQRLHQRQERGARSTIRSRSSSRIEGNEACIEYWPGFRDFLRRQTSTPGVGRPETEIRYLATELGEEAQGQWRNAFGGGGCGDLDDRGAGKLRPAFSIGRGMQHRCLAKKLPRWRRCHGGTEIMEA</sequence>
<name>A0A8H6CQC1_9LECA</name>
<dbReference type="AlphaFoldDB" id="A0A8H6CQC1"/>
<accession>A0A8H6CQC1</accession>
<keyword evidence="3" id="KW-1185">Reference proteome</keyword>
<dbReference type="EMBL" id="JACCJC010000083">
    <property type="protein sequence ID" value="KAF6227672.1"/>
    <property type="molecule type" value="Genomic_DNA"/>
</dbReference>
<dbReference type="Proteomes" id="UP000578531">
    <property type="component" value="Unassembled WGS sequence"/>
</dbReference>
<dbReference type="GeneID" id="59293749"/>
<feature type="region of interest" description="Disordered" evidence="1">
    <location>
        <begin position="22"/>
        <end position="60"/>
    </location>
</feature>
<gene>
    <name evidence="2" type="ORF">HO173_012112</name>
</gene>
<reference evidence="2 3" key="1">
    <citation type="journal article" date="2020" name="Genomics">
        <title>Complete, high-quality genomes from long-read metagenomic sequencing of two wolf lichen thalli reveals enigmatic genome architecture.</title>
        <authorList>
            <person name="McKenzie S.K."/>
            <person name="Walston R.F."/>
            <person name="Allen J.L."/>
        </authorList>
    </citation>
    <scope>NUCLEOTIDE SEQUENCE [LARGE SCALE GENOMIC DNA]</scope>
    <source>
        <strain evidence="2">WasteWater2</strain>
    </source>
</reference>
<proteinExistence type="predicted"/>
<comment type="caution">
    <text evidence="2">The sequence shown here is derived from an EMBL/GenBank/DDBJ whole genome shotgun (WGS) entry which is preliminary data.</text>
</comment>
<feature type="region of interest" description="Disordered" evidence="1">
    <location>
        <begin position="74"/>
        <end position="135"/>
    </location>
</feature>
<feature type="compositionally biased region" description="Low complexity" evidence="1">
    <location>
        <begin position="86"/>
        <end position="95"/>
    </location>
</feature>
<organism evidence="2 3">
    <name type="scientific">Letharia columbiana</name>
    <dbReference type="NCBI Taxonomy" id="112416"/>
    <lineage>
        <taxon>Eukaryota</taxon>
        <taxon>Fungi</taxon>
        <taxon>Dikarya</taxon>
        <taxon>Ascomycota</taxon>
        <taxon>Pezizomycotina</taxon>
        <taxon>Lecanoromycetes</taxon>
        <taxon>OSLEUM clade</taxon>
        <taxon>Lecanoromycetidae</taxon>
        <taxon>Lecanorales</taxon>
        <taxon>Lecanorineae</taxon>
        <taxon>Parmeliaceae</taxon>
        <taxon>Letharia</taxon>
    </lineage>
</organism>
<evidence type="ECO:0000313" key="3">
    <source>
        <dbReference type="Proteomes" id="UP000578531"/>
    </source>
</evidence>
<protein>
    <submittedName>
        <fullName evidence="2">Uncharacterized protein</fullName>
    </submittedName>
</protein>
<evidence type="ECO:0000256" key="1">
    <source>
        <dbReference type="SAM" id="MobiDB-lite"/>
    </source>
</evidence>